<dbReference type="InterPro" id="IPR036259">
    <property type="entry name" value="MFS_trans_sf"/>
</dbReference>
<evidence type="ECO:0008006" key="8">
    <source>
        <dbReference type="Google" id="ProtNLM"/>
    </source>
</evidence>
<feature type="transmembrane region" description="Helical" evidence="5">
    <location>
        <begin position="267"/>
        <end position="287"/>
    </location>
</feature>
<feature type="transmembrane region" description="Helical" evidence="5">
    <location>
        <begin position="330"/>
        <end position="354"/>
    </location>
</feature>
<feature type="transmembrane region" description="Helical" evidence="5">
    <location>
        <begin position="400"/>
        <end position="420"/>
    </location>
</feature>
<dbReference type="PANTHER" id="PTHR23501:SF87">
    <property type="entry name" value="SIDEROPHORE IRON TRANSPORTER 2"/>
    <property type="match status" value="1"/>
</dbReference>
<evidence type="ECO:0000256" key="3">
    <source>
        <dbReference type="ARBA" id="ARBA00022989"/>
    </source>
</evidence>
<dbReference type="STRING" id="870435.A0A0C3ND53"/>
<evidence type="ECO:0000256" key="5">
    <source>
        <dbReference type="SAM" id="Phobius"/>
    </source>
</evidence>
<evidence type="ECO:0000256" key="4">
    <source>
        <dbReference type="ARBA" id="ARBA00023136"/>
    </source>
</evidence>
<feature type="transmembrane region" description="Helical" evidence="5">
    <location>
        <begin position="374"/>
        <end position="393"/>
    </location>
</feature>
<dbReference type="OrthoDB" id="2241241at2759"/>
<dbReference type="HOGENOM" id="CLU_012970_2_2_1"/>
<proteinExistence type="predicted"/>
<keyword evidence="2 5" id="KW-0812">Transmembrane</keyword>
<keyword evidence="7" id="KW-1185">Reference proteome</keyword>
<feature type="transmembrane region" description="Helical" evidence="5">
    <location>
        <begin position="541"/>
        <end position="560"/>
    </location>
</feature>
<dbReference type="InParanoid" id="A0A0C3ND53"/>
<feature type="transmembrane region" description="Helical" evidence="5">
    <location>
        <begin position="117"/>
        <end position="140"/>
    </location>
</feature>
<sequence length="596" mass="64292">MPSHSSEVGDDTISIVELEEEAHVGVKKVEAALQVYGRYSRWVLFASLALASFVYALDSSTTPAYLTFATSSFGEHSLIGAITVVQSLIVAVGKPVIAKIADVSSRGTAYVTVRYSVIASAPSVGVIAGGIILYAIGLQLLTQIVIADITTLTWRGLVVSLASTPFIINAFVGPNISSAVVEHLGWRWGYGMFAILMPLVLAPLITTLLWGERKAKKLPLVDSLLSRTRSRARSLSRYSQTTRSSKDSRQFNYDILKQRFQRIAEQLDLVGLILLGAAISLILLPLTMSVSGSLRSGPIIAMLIVGVVLLGVFAYWDIRVAKIPVFAPRFMRNTSVIIAALIGFFDFMSFYLTYTYLYSFVLVVKPWSLVNATYFMQAQSVALTFSGIIAGICMRYFHRYKYVLITGLIVRFAGVTMMIYSRGANSSDAELVATQILQGLGGGLAAVSSQVGAQASVPHADVAIITALVLLLTEIGGAAGNACAGAIWSNTMPRNLEKYLPWLTDVQRADLYGSITSVTSLPRGNPVREGAIQAYDDTMKIMVITAVVVSVLPMLLALGMPDWYLGDKQNAVDAADLDGRKSQSGGTHVGLTILHH</sequence>
<keyword evidence="3 5" id="KW-1133">Transmembrane helix</keyword>
<feature type="transmembrane region" description="Helical" evidence="5">
    <location>
        <begin position="192"/>
        <end position="210"/>
    </location>
</feature>
<dbReference type="Gene3D" id="1.20.1250.20">
    <property type="entry name" value="MFS general substrate transporter like domains"/>
    <property type="match status" value="2"/>
</dbReference>
<feature type="transmembrane region" description="Helical" evidence="5">
    <location>
        <begin position="462"/>
        <end position="488"/>
    </location>
</feature>
<dbReference type="PANTHER" id="PTHR23501">
    <property type="entry name" value="MAJOR FACILITATOR SUPERFAMILY"/>
    <property type="match status" value="1"/>
</dbReference>
<evidence type="ECO:0000313" key="7">
    <source>
        <dbReference type="Proteomes" id="UP000054217"/>
    </source>
</evidence>
<dbReference type="AlphaFoldDB" id="A0A0C3ND53"/>
<dbReference type="Proteomes" id="UP000054217">
    <property type="component" value="Unassembled WGS sequence"/>
</dbReference>
<reference evidence="7" key="2">
    <citation type="submission" date="2015-01" db="EMBL/GenBank/DDBJ databases">
        <title>Evolutionary Origins and Diversification of the Mycorrhizal Mutualists.</title>
        <authorList>
            <consortium name="DOE Joint Genome Institute"/>
            <consortium name="Mycorrhizal Genomics Consortium"/>
            <person name="Kohler A."/>
            <person name="Kuo A."/>
            <person name="Nagy L.G."/>
            <person name="Floudas D."/>
            <person name="Copeland A."/>
            <person name="Barry K.W."/>
            <person name="Cichocki N."/>
            <person name="Veneault-Fourrey C."/>
            <person name="LaButti K."/>
            <person name="Lindquist E.A."/>
            <person name="Lipzen A."/>
            <person name="Lundell T."/>
            <person name="Morin E."/>
            <person name="Murat C."/>
            <person name="Riley R."/>
            <person name="Ohm R."/>
            <person name="Sun H."/>
            <person name="Tunlid A."/>
            <person name="Henrissat B."/>
            <person name="Grigoriev I.V."/>
            <person name="Hibbett D.S."/>
            <person name="Martin F."/>
        </authorList>
    </citation>
    <scope>NUCLEOTIDE SEQUENCE [LARGE SCALE GENOMIC DNA]</scope>
    <source>
        <strain evidence="7">Marx 270</strain>
    </source>
</reference>
<dbReference type="GO" id="GO:0022857">
    <property type="term" value="F:transmembrane transporter activity"/>
    <property type="evidence" value="ECO:0007669"/>
    <property type="project" value="TreeGrafter"/>
</dbReference>
<accession>A0A0C3ND53</accession>
<evidence type="ECO:0000256" key="2">
    <source>
        <dbReference type="ARBA" id="ARBA00022692"/>
    </source>
</evidence>
<dbReference type="GO" id="GO:0005886">
    <property type="term" value="C:plasma membrane"/>
    <property type="evidence" value="ECO:0007669"/>
    <property type="project" value="TreeGrafter"/>
</dbReference>
<evidence type="ECO:0000313" key="6">
    <source>
        <dbReference type="EMBL" id="KIN99039.1"/>
    </source>
</evidence>
<feature type="transmembrane region" description="Helical" evidence="5">
    <location>
        <begin position="152"/>
        <end position="172"/>
    </location>
</feature>
<keyword evidence="4 5" id="KW-0472">Membrane</keyword>
<comment type="subcellular location">
    <subcellularLocation>
        <location evidence="1">Membrane</location>
        <topology evidence="1">Multi-pass membrane protein</topology>
    </subcellularLocation>
</comment>
<feature type="transmembrane region" description="Helical" evidence="5">
    <location>
        <begin position="299"/>
        <end position="318"/>
    </location>
</feature>
<reference evidence="6 7" key="1">
    <citation type="submission" date="2014-04" db="EMBL/GenBank/DDBJ databases">
        <authorList>
            <consortium name="DOE Joint Genome Institute"/>
            <person name="Kuo A."/>
            <person name="Kohler A."/>
            <person name="Costa M.D."/>
            <person name="Nagy L.G."/>
            <person name="Floudas D."/>
            <person name="Copeland A."/>
            <person name="Barry K.W."/>
            <person name="Cichocki N."/>
            <person name="Veneault-Fourrey C."/>
            <person name="LaButti K."/>
            <person name="Lindquist E.A."/>
            <person name="Lipzen A."/>
            <person name="Lundell T."/>
            <person name="Morin E."/>
            <person name="Murat C."/>
            <person name="Sun H."/>
            <person name="Tunlid A."/>
            <person name="Henrissat B."/>
            <person name="Grigoriev I.V."/>
            <person name="Hibbett D.S."/>
            <person name="Martin F."/>
            <person name="Nordberg H.P."/>
            <person name="Cantor M.N."/>
            <person name="Hua S.X."/>
        </authorList>
    </citation>
    <scope>NUCLEOTIDE SEQUENCE [LARGE SCALE GENOMIC DNA]</scope>
    <source>
        <strain evidence="6 7">Marx 270</strain>
    </source>
</reference>
<dbReference type="SUPFAM" id="SSF103473">
    <property type="entry name" value="MFS general substrate transporter"/>
    <property type="match status" value="2"/>
</dbReference>
<name>A0A0C3ND53_PISTI</name>
<feature type="transmembrane region" description="Helical" evidence="5">
    <location>
        <begin position="39"/>
        <end position="57"/>
    </location>
</feature>
<organism evidence="6 7">
    <name type="scientific">Pisolithus tinctorius Marx 270</name>
    <dbReference type="NCBI Taxonomy" id="870435"/>
    <lineage>
        <taxon>Eukaryota</taxon>
        <taxon>Fungi</taxon>
        <taxon>Dikarya</taxon>
        <taxon>Basidiomycota</taxon>
        <taxon>Agaricomycotina</taxon>
        <taxon>Agaricomycetes</taxon>
        <taxon>Agaricomycetidae</taxon>
        <taxon>Boletales</taxon>
        <taxon>Sclerodermatineae</taxon>
        <taxon>Pisolithaceae</taxon>
        <taxon>Pisolithus</taxon>
    </lineage>
</organism>
<evidence type="ECO:0000256" key="1">
    <source>
        <dbReference type="ARBA" id="ARBA00004141"/>
    </source>
</evidence>
<dbReference type="EMBL" id="KN832009">
    <property type="protein sequence ID" value="KIN99039.1"/>
    <property type="molecule type" value="Genomic_DNA"/>
</dbReference>
<gene>
    <name evidence="6" type="ORF">M404DRAFT_16569</name>
</gene>
<protein>
    <recommendedName>
        <fullName evidence="8">Major facilitator superfamily (MFS) profile domain-containing protein</fullName>
    </recommendedName>
</protein>